<sequence length="70" mass="8340">MKEEERAKCLSQEQVLEREANIARYTNEPLEKARPWVTKLYHRGFFEKMIDKGKDLVKDLTDVKKVKDNT</sequence>
<name>A0ABM7SEH5_9HELI</name>
<keyword evidence="2" id="KW-1185">Reference proteome</keyword>
<evidence type="ECO:0000313" key="1">
    <source>
        <dbReference type="EMBL" id="BCZ19189.1"/>
    </source>
</evidence>
<dbReference type="EMBL" id="AP024819">
    <property type="protein sequence ID" value="BCZ19189.1"/>
    <property type="molecule type" value="Genomic_DNA"/>
</dbReference>
<accession>A0ABM7SEH5</accession>
<protein>
    <submittedName>
        <fullName evidence="1">Uncharacterized protein</fullName>
    </submittedName>
</protein>
<reference evidence="1 2" key="1">
    <citation type="submission" date="2021-07" db="EMBL/GenBank/DDBJ databases">
        <title>Novel Helicobacter sp. Isolated from a cat.</title>
        <authorList>
            <person name="Rimbara E."/>
            <person name="Suzuki M."/>
        </authorList>
    </citation>
    <scope>NUCLEOTIDE SEQUENCE [LARGE SCALE GENOMIC DNA]</scope>
    <source>
        <strain evidence="2">NHP19-012</strain>
    </source>
</reference>
<organism evidence="1 2">
    <name type="scientific">Helicobacter gastrofelis</name>
    <dbReference type="NCBI Taxonomy" id="2849642"/>
    <lineage>
        <taxon>Bacteria</taxon>
        <taxon>Pseudomonadati</taxon>
        <taxon>Campylobacterota</taxon>
        <taxon>Epsilonproteobacteria</taxon>
        <taxon>Campylobacterales</taxon>
        <taxon>Helicobacteraceae</taxon>
        <taxon>Helicobacter</taxon>
    </lineage>
</organism>
<evidence type="ECO:0000313" key="2">
    <source>
        <dbReference type="Proteomes" id="UP000826146"/>
    </source>
</evidence>
<proteinExistence type="predicted"/>
<dbReference type="RefSeq" id="WP_221271054.1">
    <property type="nucleotide sequence ID" value="NZ_AP024819.1"/>
</dbReference>
<gene>
    <name evidence="1" type="ORF">NHP190012_08310</name>
</gene>
<dbReference type="Proteomes" id="UP000826146">
    <property type="component" value="Chromosome"/>
</dbReference>